<evidence type="ECO:0000313" key="4">
    <source>
        <dbReference type="Proteomes" id="UP001165524"/>
    </source>
</evidence>
<dbReference type="Pfam" id="PF13401">
    <property type="entry name" value="AAA_22"/>
    <property type="match status" value="1"/>
</dbReference>
<organism evidence="3 4">
    <name type="scientific">Alcanivorax quisquiliarum</name>
    <dbReference type="NCBI Taxonomy" id="2933565"/>
    <lineage>
        <taxon>Bacteria</taxon>
        <taxon>Pseudomonadati</taxon>
        <taxon>Pseudomonadota</taxon>
        <taxon>Gammaproteobacteria</taxon>
        <taxon>Oceanospirillales</taxon>
        <taxon>Alcanivoracaceae</taxon>
        <taxon>Alcanivorax</taxon>
    </lineage>
</organism>
<dbReference type="SUPFAM" id="SSF110997">
    <property type="entry name" value="Sporulation related repeat"/>
    <property type="match status" value="1"/>
</dbReference>
<dbReference type="PROSITE" id="PS51724">
    <property type="entry name" value="SPOR"/>
    <property type="match status" value="1"/>
</dbReference>
<dbReference type="InterPro" id="IPR027417">
    <property type="entry name" value="P-loop_NTPase"/>
</dbReference>
<dbReference type="Pfam" id="PF05036">
    <property type="entry name" value="SPOR"/>
    <property type="match status" value="1"/>
</dbReference>
<dbReference type="Gene3D" id="3.30.70.1070">
    <property type="entry name" value="Sporulation related repeat"/>
    <property type="match status" value="1"/>
</dbReference>
<evidence type="ECO:0000313" key="3">
    <source>
        <dbReference type="EMBL" id="MCK0537193.1"/>
    </source>
</evidence>
<accession>A0ABT0E5U0</accession>
<evidence type="ECO:0000256" key="1">
    <source>
        <dbReference type="SAM" id="MobiDB-lite"/>
    </source>
</evidence>
<proteinExistence type="predicted"/>
<name>A0ABT0E5U0_9GAMM</name>
<feature type="compositionally biased region" description="Low complexity" evidence="1">
    <location>
        <begin position="301"/>
        <end position="341"/>
    </location>
</feature>
<sequence length="476" mass="49382">MSALNQDYPFYRGAGRLEALDLLCDAGLRGGCVVVAAPEGAGVSRLLGEAAMSLVDNAAVVRVDGRDTPTRNILMRALLSHFGVTKEDFAATLERALASEPLVLVVDNAEQLGDEALTTLVLLRERLGPRFALLLGGLPGLAGKLAHGGLEATDEVELAPLTADECAAFLGYVIGEELDDEDAELRREESGGWPGALLAQAPPPVLSPGSRLSGVRLPWKHLAAVGGLLLVVLLFWPRDDAGEEIVSLALPAHGVADTVTAPPRGQAVAEAGSTPATGRPAQPTQPASPPPDTPQPLTNDTAASPAETTEAPSAAPRQAEAPAPAQLPAQRPEPASTIAEPTPAPAAPQPAPAAPEPAAPQIVRADQPPSLSGLDAELGYRREEWLLGAAGDAWMLQVTLASTEDAARALVDQLGAQQAAYYRGNRNGRNVFIVLAGPYADRAAATSGREQLPARLAAAGPFPRQISAIQEEMRGN</sequence>
<feature type="domain" description="SPOR" evidence="2">
    <location>
        <begin position="388"/>
        <end position="465"/>
    </location>
</feature>
<dbReference type="EMBL" id="JALKII010000002">
    <property type="protein sequence ID" value="MCK0537193.1"/>
    <property type="molecule type" value="Genomic_DNA"/>
</dbReference>
<dbReference type="Proteomes" id="UP001165524">
    <property type="component" value="Unassembled WGS sequence"/>
</dbReference>
<dbReference type="InterPro" id="IPR049945">
    <property type="entry name" value="AAA_22"/>
</dbReference>
<feature type="compositionally biased region" description="Pro residues" evidence="1">
    <location>
        <begin position="342"/>
        <end position="358"/>
    </location>
</feature>
<dbReference type="InterPro" id="IPR007730">
    <property type="entry name" value="SPOR-like_dom"/>
</dbReference>
<evidence type="ECO:0000259" key="2">
    <source>
        <dbReference type="PROSITE" id="PS51724"/>
    </source>
</evidence>
<gene>
    <name evidence="3" type="ORF">MU846_05665</name>
</gene>
<reference evidence="3" key="1">
    <citation type="submission" date="2022-04" db="EMBL/GenBank/DDBJ databases">
        <title>Alcanivorax sp. CY1518 draft genome sequence.</title>
        <authorList>
            <person name="Zhao G."/>
            <person name="An M."/>
        </authorList>
    </citation>
    <scope>NUCLEOTIDE SEQUENCE</scope>
    <source>
        <strain evidence="3">CY1518</strain>
    </source>
</reference>
<dbReference type="InterPro" id="IPR036680">
    <property type="entry name" value="SPOR-like_sf"/>
</dbReference>
<feature type="region of interest" description="Disordered" evidence="1">
    <location>
        <begin position="265"/>
        <end position="358"/>
    </location>
</feature>
<comment type="caution">
    <text evidence="3">The sequence shown here is derived from an EMBL/GenBank/DDBJ whole genome shotgun (WGS) entry which is preliminary data.</text>
</comment>
<protein>
    <submittedName>
        <fullName evidence="3">SPOR domain-containing protein</fullName>
    </submittedName>
</protein>
<dbReference type="SUPFAM" id="SSF52540">
    <property type="entry name" value="P-loop containing nucleoside triphosphate hydrolases"/>
    <property type="match status" value="1"/>
</dbReference>
<keyword evidence="4" id="KW-1185">Reference proteome</keyword>
<dbReference type="RefSeq" id="WP_246950025.1">
    <property type="nucleotide sequence ID" value="NZ_JALKII010000002.1"/>
</dbReference>